<evidence type="ECO:0000313" key="2">
    <source>
        <dbReference type="EMBL" id="KAA9300463.1"/>
    </source>
</evidence>
<dbReference type="Gene3D" id="3.40.50.720">
    <property type="entry name" value="NAD(P)-binding Rossmann-like Domain"/>
    <property type="match status" value="1"/>
</dbReference>
<accession>A0A5N1GHR1</accession>
<dbReference type="RefSeq" id="WP_070431072.1">
    <property type="nucleotide sequence ID" value="NZ_VYWO01000004.1"/>
</dbReference>
<dbReference type="InterPro" id="IPR036291">
    <property type="entry name" value="NAD(P)-bd_dom_sf"/>
</dbReference>
<sequence length="67" mass="7173">MVCPAYINTPLTETVAPEIREKLASLHPINRMGEVDEFSAAILFLASDDASFISGTDIKVDGGYTAV</sequence>
<dbReference type="Proteomes" id="UP000327148">
    <property type="component" value="Unassembled WGS sequence"/>
</dbReference>
<reference evidence="2 3" key="1">
    <citation type="submission" date="2019-09" db="EMBL/GenBank/DDBJ databases">
        <title>Draft genome sequence assemblies of isolates from the urinary tract.</title>
        <authorList>
            <person name="Mores C.R."/>
            <person name="Putonti C."/>
            <person name="Wolfe A.J."/>
        </authorList>
    </citation>
    <scope>NUCLEOTIDE SEQUENCE [LARGE SCALE GENOMIC DNA]</scope>
    <source>
        <strain evidence="2 3">UMB623</strain>
    </source>
</reference>
<evidence type="ECO:0000256" key="1">
    <source>
        <dbReference type="ARBA" id="ARBA00006484"/>
    </source>
</evidence>
<protein>
    <submittedName>
        <fullName evidence="2">SDR family oxidoreductase</fullName>
    </submittedName>
</protein>
<dbReference type="InterPro" id="IPR002347">
    <property type="entry name" value="SDR_fam"/>
</dbReference>
<dbReference type="PANTHER" id="PTHR42879:SF2">
    <property type="entry name" value="3-OXOACYL-[ACYL-CARRIER-PROTEIN] REDUCTASE FABG"/>
    <property type="match status" value="1"/>
</dbReference>
<dbReference type="OrthoDB" id="9803333at2"/>
<proteinExistence type="inferred from homology"/>
<comment type="caution">
    <text evidence="2">The sequence shown here is derived from an EMBL/GenBank/DDBJ whole genome shotgun (WGS) entry which is preliminary data.</text>
</comment>
<dbReference type="InterPro" id="IPR050259">
    <property type="entry name" value="SDR"/>
</dbReference>
<dbReference type="Pfam" id="PF13561">
    <property type="entry name" value="adh_short_C2"/>
    <property type="match status" value="1"/>
</dbReference>
<gene>
    <name evidence="2" type="ORF">F6I03_06535</name>
</gene>
<dbReference type="STRING" id="119206.AWM72_02130"/>
<comment type="similarity">
    <text evidence="1">Belongs to the short-chain dehydrogenases/reductases (SDR) family.</text>
</comment>
<dbReference type="SUPFAM" id="SSF51735">
    <property type="entry name" value="NAD(P)-binding Rossmann-fold domains"/>
    <property type="match status" value="1"/>
</dbReference>
<organism evidence="2 3">
    <name type="scientific">Aerococcus sanguinicola</name>
    <dbReference type="NCBI Taxonomy" id="119206"/>
    <lineage>
        <taxon>Bacteria</taxon>
        <taxon>Bacillati</taxon>
        <taxon>Bacillota</taxon>
        <taxon>Bacilli</taxon>
        <taxon>Lactobacillales</taxon>
        <taxon>Aerococcaceae</taxon>
        <taxon>Aerococcus</taxon>
    </lineage>
</organism>
<dbReference type="AlphaFoldDB" id="A0A5N1GHR1"/>
<dbReference type="PANTHER" id="PTHR42879">
    <property type="entry name" value="3-OXOACYL-(ACYL-CARRIER-PROTEIN) REDUCTASE"/>
    <property type="match status" value="1"/>
</dbReference>
<name>A0A5N1GHR1_9LACT</name>
<evidence type="ECO:0000313" key="3">
    <source>
        <dbReference type="Proteomes" id="UP000327148"/>
    </source>
</evidence>
<dbReference type="EMBL" id="VYWO01000004">
    <property type="protein sequence ID" value="KAA9300463.1"/>
    <property type="molecule type" value="Genomic_DNA"/>
</dbReference>